<protein>
    <submittedName>
        <fullName evidence="1">Uncharacterized protein</fullName>
    </submittedName>
</protein>
<dbReference type="AlphaFoldDB" id="X1K6N6"/>
<dbReference type="EMBL" id="BARU01038555">
    <property type="protein sequence ID" value="GAH85914.1"/>
    <property type="molecule type" value="Genomic_DNA"/>
</dbReference>
<sequence>MIDGTDLPYADTTVSIERSKEEINRLLRKFGCRGIQWTWIDECEILRFIHEFESKGVKRGITFEINIPEISKRTGRGYDKKIVKNDRQAFRIVVHIIKAKLTAVETGVETFENEFR</sequence>
<organism evidence="1">
    <name type="scientific">marine sediment metagenome</name>
    <dbReference type="NCBI Taxonomy" id="412755"/>
    <lineage>
        <taxon>unclassified sequences</taxon>
        <taxon>metagenomes</taxon>
        <taxon>ecological metagenomes</taxon>
    </lineage>
</organism>
<comment type="caution">
    <text evidence="1">The sequence shown here is derived from an EMBL/GenBank/DDBJ whole genome shotgun (WGS) entry which is preliminary data.</text>
</comment>
<gene>
    <name evidence="1" type="ORF">S03H2_59901</name>
</gene>
<proteinExistence type="predicted"/>
<evidence type="ECO:0000313" key="1">
    <source>
        <dbReference type="EMBL" id="GAH85914.1"/>
    </source>
</evidence>
<name>X1K6N6_9ZZZZ</name>
<accession>X1K6N6</accession>
<feature type="non-terminal residue" evidence="1">
    <location>
        <position position="116"/>
    </location>
</feature>
<reference evidence="1" key="1">
    <citation type="journal article" date="2014" name="Front. Microbiol.">
        <title>High frequency of phylogenetically diverse reductive dehalogenase-homologous genes in deep subseafloor sedimentary metagenomes.</title>
        <authorList>
            <person name="Kawai M."/>
            <person name="Futagami T."/>
            <person name="Toyoda A."/>
            <person name="Takaki Y."/>
            <person name="Nishi S."/>
            <person name="Hori S."/>
            <person name="Arai W."/>
            <person name="Tsubouchi T."/>
            <person name="Morono Y."/>
            <person name="Uchiyama I."/>
            <person name="Ito T."/>
            <person name="Fujiyama A."/>
            <person name="Inagaki F."/>
            <person name="Takami H."/>
        </authorList>
    </citation>
    <scope>NUCLEOTIDE SEQUENCE</scope>
    <source>
        <strain evidence="1">Expedition CK06-06</strain>
    </source>
</reference>